<feature type="transmembrane region" description="Helical" evidence="1">
    <location>
        <begin position="552"/>
        <end position="575"/>
    </location>
</feature>
<reference evidence="2 3" key="1">
    <citation type="submission" date="2019-07" db="EMBL/GenBank/DDBJ databases">
        <title>Lysobacter weifangensis sp. nov., isolated from bensulfuron-methyl contaminated farmland soil.</title>
        <authorList>
            <person name="Zhao H."/>
        </authorList>
    </citation>
    <scope>NUCLEOTIDE SEQUENCE [LARGE SCALE GENOMIC DNA]</scope>
    <source>
        <strain evidence="2 3">CC-Bw-6</strain>
    </source>
</reference>
<evidence type="ECO:0000256" key="1">
    <source>
        <dbReference type="SAM" id="Phobius"/>
    </source>
</evidence>
<feature type="transmembrane region" description="Helical" evidence="1">
    <location>
        <begin position="159"/>
        <end position="180"/>
    </location>
</feature>
<dbReference type="AlphaFoldDB" id="A0A516V5M8"/>
<keyword evidence="1" id="KW-1133">Transmembrane helix</keyword>
<dbReference type="EMBL" id="CP041742">
    <property type="protein sequence ID" value="QDQ73839.1"/>
    <property type="molecule type" value="Genomic_DNA"/>
</dbReference>
<feature type="transmembrane region" description="Helical" evidence="1">
    <location>
        <begin position="78"/>
        <end position="96"/>
    </location>
</feature>
<sequence>MSTGSRFGTVIGAFAYLQANLLYNNVRQRLLRLRQPKYLIGAVVGGAYLYFFLFHRAFRNGHVATQGFAMTPEVAGTIASLVALGLLLYVCADWIFGNDQARLGFTEAEVDFLFPAPLTRTSLIHFSLLRSQLAIFFSAFLIGLLLRRGGGFSGHPLQYVTGFWLLMSTLKLHGIAAPFTRERLLGLGLPSWLRRALAACVVLAIAVACWWSMRDAVHWPTPAQAKDIGQLRQWFEGIAGSAPLSWLLVPFRWVVAPMFATDTAGFLHALPAALAMLLLHYIWAVRAQVSFEEASIAHARKRAERTAAMREGRFGQRMPVKPRGEPFRLAGRGESWIAFLWKGLVAMGPLYRLRVWLVACAAAVALCLWVAADPARRGVLARIDLGVPVVGAWLIFLGPMMMQHGLRRTFERMDVLKALPLRGWQLALGELATPAAVMCFAFWWLLLFAAMAIGAGHVALSTAQLVAGALALALVAPPLFGLMLCVPFAGMLYFPAWIVAPGSGGRGVEVMGQRMVFMLGYLLAVLLAALPAAVLGGIGFLLGNWIGGTLVAMPAAAVGACAVFAFELACAVRLLGRRIERFDLSQELR</sequence>
<dbReference type="InterPro" id="IPR031584">
    <property type="entry name" value="Put_ABC_export"/>
</dbReference>
<feature type="transmembrane region" description="Helical" evidence="1">
    <location>
        <begin position="6"/>
        <end position="26"/>
    </location>
</feature>
<evidence type="ECO:0000313" key="3">
    <source>
        <dbReference type="Proteomes" id="UP000315891"/>
    </source>
</evidence>
<keyword evidence="1" id="KW-0812">Transmembrane</keyword>
<feature type="transmembrane region" description="Helical" evidence="1">
    <location>
        <begin position="480"/>
        <end position="500"/>
    </location>
</feature>
<feature type="transmembrane region" description="Helical" evidence="1">
    <location>
        <begin position="353"/>
        <end position="371"/>
    </location>
</feature>
<dbReference type="OrthoDB" id="6014113at2"/>
<feature type="transmembrane region" description="Helical" evidence="1">
    <location>
        <begin position="422"/>
        <end position="446"/>
    </location>
</feature>
<feature type="transmembrane region" description="Helical" evidence="1">
    <location>
        <begin position="383"/>
        <end position="402"/>
    </location>
</feature>
<evidence type="ECO:0000313" key="2">
    <source>
        <dbReference type="EMBL" id="QDQ73839.1"/>
    </source>
</evidence>
<proteinExistence type="predicted"/>
<dbReference type="Proteomes" id="UP000315891">
    <property type="component" value="Chromosome"/>
</dbReference>
<feature type="transmembrane region" description="Helical" evidence="1">
    <location>
        <begin position="192"/>
        <end position="213"/>
    </location>
</feature>
<feature type="transmembrane region" description="Helical" evidence="1">
    <location>
        <begin position="266"/>
        <end position="283"/>
    </location>
</feature>
<keyword evidence="1" id="KW-0472">Membrane</keyword>
<dbReference type="RefSeq" id="WP_143879351.1">
    <property type="nucleotide sequence ID" value="NZ_BAABLZ010000001.1"/>
</dbReference>
<feature type="transmembrane region" description="Helical" evidence="1">
    <location>
        <begin position="521"/>
        <end position="546"/>
    </location>
</feature>
<feature type="transmembrane region" description="Helical" evidence="1">
    <location>
        <begin position="453"/>
        <end position="474"/>
    </location>
</feature>
<organism evidence="2 3">
    <name type="scientific">Pseudoluteimonas lycopersici</name>
    <dbReference type="NCBI Taxonomy" id="1324796"/>
    <lineage>
        <taxon>Bacteria</taxon>
        <taxon>Pseudomonadati</taxon>
        <taxon>Pseudomonadota</taxon>
        <taxon>Gammaproteobacteria</taxon>
        <taxon>Lysobacterales</taxon>
        <taxon>Lysobacteraceae</taxon>
        <taxon>Pseudoluteimonas</taxon>
    </lineage>
</organism>
<name>A0A516V5M8_9GAMM</name>
<feature type="transmembrane region" description="Helical" evidence="1">
    <location>
        <begin position="233"/>
        <end position="254"/>
    </location>
</feature>
<protein>
    <submittedName>
        <fullName evidence="2">Uncharacterized protein</fullName>
    </submittedName>
</protein>
<feature type="transmembrane region" description="Helical" evidence="1">
    <location>
        <begin position="128"/>
        <end position="147"/>
    </location>
</feature>
<gene>
    <name evidence="2" type="ORF">FNZ56_08095</name>
</gene>
<feature type="transmembrane region" description="Helical" evidence="1">
    <location>
        <begin position="38"/>
        <end position="58"/>
    </location>
</feature>
<dbReference type="Pfam" id="PF16962">
    <property type="entry name" value="ABC_export"/>
    <property type="match status" value="1"/>
</dbReference>
<keyword evidence="3" id="KW-1185">Reference proteome</keyword>
<accession>A0A516V5M8</accession>